<feature type="region of interest" description="Disordered" evidence="1">
    <location>
        <begin position="1"/>
        <end position="25"/>
    </location>
</feature>
<evidence type="ECO:0000313" key="2">
    <source>
        <dbReference type="EMBL" id="VFS63696.1"/>
    </source>
</evidence>
<evidence type="ECO:0000256" key="1">
    <source>
        <dbReference type="SAM" id="MobiDB-lite"/>
    </source>
</evidence>
<keyword evidence="3" id="KW-1185">Reference proteome</keyword>
<dbReference type="SUPFAM" id="SSF53850">
    <property type="entry name" value="Periplasmic binding protein-like II"/>
    <property type="match status" value="1"/>
</dbReference>
<organism evidence="2 3">
    <name type="scientific">Kluyvera cryocrescens</name>
    <name type="common">Kluyvera citrophila</name>
    <dbReference type="NCBI Taxonomy" id="580"/>
    <lineage>
        <taxon>Bacteria</taxon>
        <taxon>Pseudomonadati</taxon>
        <taxon>Pseudomonadota</taxon>
        <taxon>Gammaproteobacteria</taxon>
        <taxon>Enterobacterales</taxon>
        <taxon>Enterobacteriaceae</taxon>
        <taxon>Kluyvera</taxon>
    </lineage>
</organism>
<name>A0A485AU11_KLUCR</name>
<protein>
    <submittedName>
        <fullName evidence="2">Glycine betaine-binding periplasmic protein</fullName>
    </submittedName>
</protein>
<gene>
    <name evidence="2" type="primary">proX_1</name>
    <name evidence="2" type="ORF">NCTC12993_02789</name>
</gene>
<accession>A0A485AU11</accession>
<dbReference type="AlphaFoldDB" id="A0A485AU11"/>
<reference evidence="2 3" key="1">
    <citation type="submission" date="2019-03" db="EMBL/GenBank/DDBJ databases">
        <authorList>
            <consortium name="Pathogen Informatics"/>
        </authorList>
    </citation>
    <scope>NUCLEOTIDE SEQUENCE [LARGE SCALE GENOMIC DNA]</scope>
    <source>
        <strain evidence="2 3">NCTC12993</strain>
    </source>
</reference>
<sequence>MKLPLSDINAQNAMMHDGKSSEADVQGQVDGWVKAHQQVFDGWIKEALAAQK</sequence>
<proteinExistence type="predicted"/>
<evidence type="ECO:0000313" key="3">
    <source>
        <dbReference type="Proteomes" id="UP000401081"/>
    </source>
</evidence>
<dbReference type="Gene3D" id="3.40.190.10">
    <property type="entry name" value="Periplasmic binding protein-like II"/>
    <property type="match status" value="1"/>
</dbReference>
<dbReference type="Proteomes" id="UP000401081">
    <property type="component" value="Unassembled WGS sequence"/>
</dbReference>
<dbReference type="EMBL" id="CAADJD010000018">
    <property type="protein sequence ID" value="VFS63696.1"/>
    <property type="molecule type" value="Genomic_DNA"/>
</dbReference>